<feature type="compositionally biased region" description="Basic and acidic residues" evidence="11">
    <location>
        <begin position="996"/>
        <end position="1006"/>
    </location>
</feature>
<dbReference type="GO" id="GO:0005886">
    <property type="term" value="C:plasma membrane"/>
    <property type="evidence" value="ECO:0007669"/>
    <property type="project" value="UniProtKB-SubCell"/>
</dbReference>
<keyword evidence="16" id="KW-1185">Reference proteome</keyword>
<dbReference type="GO" id="GO:0016887">
    <property type="term" value="F:ATP hydrolysis activity"/>
    <property type="evidence" value="ECO:0007669"/>
    <property type="project" value="InterPro"/>
</dbReference>
<keyword evidence="8 12" id="KW-1133">Transmembrane helix</keyword>
<feature type="compositionally biased region" description="Basic and acidic residues" evidence="11">
    <location>
        <begin position="1266"/>
        <end position="1296"/>
    </location>
</feature>
<dbReference type="KEGG" id="pdx:Psed_4515"/>
<feature type="compositionally biased region" description="Basic and acidic residues" evidence="11">
    <location>
        <begin position="1047"/>
        <end position="1062"/>
    </location>
</feature>
<organism evidence="15 16">
    <name type="scientific">Pseudonocardia dioxanivorans (strain ATCC 55486 / DSM 44775 / JCM 13855 / CB1190)</name>
    <dbReference type="NCBI Taxonomy" id="675635"/>
    <lineage>
        <taxon>Bacteria</taxon>
        <taxon>Bacillati</taxon>
        <taxon>Actinomycetota</taxon>
        <taxon>Actinomycetes</taxon>
        <taxon>Pseudonocardiales</taxon>
        <taxon>Pseudonocardiaceae</taxon>
        <taxon>Pseudonocardia</taxon>
    </lineage>
</organism>
<dbReference type="GO" id="GO:0005524">
    <property type="term" value="F:ATP binding"/>
    <property type="evidence" value="ECO:0007669"/>
    <property type="project" value="UniProtKB-KW"/>
</dbReference>
<dbReference type="Proteomes" id="UP000007809">
    <property type="component" value="Chromosome"/>
</dbReference>
<evidence type="ECO:0000256" key="8">
    <source>
        <dbReference type="ARBA" id="ARBA00022989"/>
    </source>
</evidence>
<feature type="domain" description="ABC transmembrane type-1" evidence="14">
    <location>
        <begin position="118"/>
        <end position="389"/>
    </location>
</feature>
<dbReference type="EMBL" id="CP002593">
    <property type="protein sequence ID" value="AEA26670.1"/>
    <property type="molecule type" value="Genomic_DNA"/>
</dbReference>
<feature type="region of interest" description="Disordered" evidence="11">
    <location>
        <begin position="1"/>
        <end position="73"/>
    </location>
</feature>
<evidence type="ECO:0000313" key="15">
    <source>
        <dbReference type="EMBL" id="AEA26670.1"/>
    </source>
</evidence>
<feature type="compositionally biased region" description="Acidic residues" evidence="11">
    <location>
        <begin position="60"/>
        <end position="70"/>
    </location>
</feature>
<dbReference type="PROSITE" id="PS00211">
    <property type="entry name" value="ABC_TRANSPORTER_1"/>
    <property type="match status" value="1"/>
</dbReference>
<feature type="compositionally biased region" description="Gly residues" evidence="11">
    <location>
        <begin position="668"/>
        <end position="688"/>
    </location>
</feature>
<dbReference type="SUPFAM" id="SSF52540">
    <property type="entry name" value="P-loop containing nucleoside triphosphate hydrolases"/>
    <property type="match status" value="1"/>
</dbReference>
<feature type="compositionally biased region" description="Basic and acidic residues" evidence="11">
    <location>
        <begin position="15"/>
        <end position="59"/>
    </location>
</feature>
<keyword evidence="5 12" id="KW-0812">Transmembrane</keyword>
<dbReference type="SMART" id="SM00382">
    <property type="entry name" value="AAA"/>
    <property type="match status" value="1"/>
</dbReference>
<feature type="compositionally biased region" description="Pro residues" evidence="11">
    <location>
        <begin position="1587"/>
        <end position="1596"/>
    </location>
</feature>
<dbReference type="InterPro" id="IPR017871">
    <property type="entry name" value="ABC_transporter-like_CS"/>
</dbReference>
<feature type="compositionally biased region" description="Basic and acidic residues" evidence="11">
    <location>
        <begin position="1201"/>
        <end position="1216"/>
    </location>
</feature>
<sequence>MSTTAAGGRPSPPRRASEIPDHEHEHEHDHEHRDHTHGARDRPDTRDRDRDDDPHREPYDGEDDDGEDDGPYERSTIADVREAAKVPIRHIFRRFWPDTKPFRGRMLLSLALVGVGPALGTVNIYLFKILVDDVLTPHDFRLFPLIAGAFLAITVIGGLINFADEYMTAWVGEKFVMAVRQRVFDHLHRLSSGYFETRQLGDLLSRLTGDVSSIEQLMLTGVNMALTYSFQIVFYAGAMFVLNWQLALAALVAAPFFLLVARVFAKRIQSAARESRRRAGSISAVAEESFGNVALVQAYDRAADEGRRFRDQNLGNFRAQMRAIKIEGMFSPISALVESIGTLVVIGIGVWELSQNRITLGGLLVFLAYITQLYGPVQGFAGLTNSIFAASASAERIIEVLDEKPLVEDPAEPVRIGRATGRIALQGVSFAYPGTDRQVLSHLDLTIAPGRKVAVVGASGAGKSTLTKLLMRTYDPDQGTVSLDGVDIRRLRLADLRRNITVVLQETLVFDGSIADNIRWGRPDATDEDVATAAAAADAHDFITRLPDGYDTRIGQRGRMLSGGQRQRIAIARAMIRDAPVLLLDEPTTGLDAESSRRVLEPLRRLMTGRTTVIISHNLVTVTDADEILFVEHGEITARGTHEELLDRSEGYAHLYELHHPEAAQSGLGQGGAGQGGAGQGAGRGAAGPGTARPGTARPGTARPGTARPGTARPGTARPATAGPGTAGPGTAGRGATVAPESPLPAIAAPVPAIGAPVPAAAASVSAIAAAEETVLVPIRPAARPGTPTDPVPVPFVRPRPVAEPAPAAGRRFVALPLAARTTGPGAPQPLDHDRGQSAPRLLPAERSAVFAAAASGAPRPRPSHVEDTSLLSPDGRPRSGGAGNGENPAEATRAVTSRSRTPGPRSAGVDAGDRRGEEPGFPVGDGRRAPAAGAVPNETRPGAPRSVRSDGPGHRGRSAENNGHNGFAPDGRPAPPPRGPLGAGGQVGHRGGSRRPGDTRHDGAAHDGPVPDGRPASRPGAPAPDRSARRVNGHDHGVRSDNGTAPDRRDGRDPAHDDSAARRINGHPRGFRSDNGTGPDRPSPRRDGRPDRAAHVDDRTPGEARRYDRTGADRRAGDQRSGRSRRAHDGHRADDVDRPGPRPTGVGFGEPRRGPADQARPTGLRADRAGRPADDAPARTDRPAATGDDRAGDCPVGTARPDRGRFDAGRTDDRPGGGTAVAARRVDRDGGQDRPGVAHADRGRHDAARVDDRPGDGTGFAALRDGGRSHDRPIDPGRVDDRPIDPIRVDGRPAGDGRGAGPVAANPVAANPVNGTRTNGTRLDADRADGGRAHDDQAHGDRAHGDRAHGDRVNGRPVGGLQARGRGTADRPVDSRHPDDHEVGAGTGRDARPTRHRARTTADPADHLTRSRHAEESGDHARPPRHTRPDPERAGTPARRRRAADAPSRTGRPRPRPRDERADEQDPETTAFPATGARRPSSNHPGTSEGRRARHSDDGPRRGRSRGRGEGADRPRRPDPGRHVVPDLDEPTRALPLVHLTQAFEKLTVPDPRVPEDDADLDPETTTFRAIPRPRRRSLLTGELPKVPPAPRRRR</sequence>
<feature type="domain" description="ABC transporter" evidence="13">
    <location>
        <begin position="423"/>
        <end position="658"/>
    </location>
</feature>
<keyword evidence="2" id="KW-0813">Transport</keyword>
<feature type="compositionally biased region" description="Basic and acidic residues" evidence="11">
    <location>
        <begin position="1405"/>
        <end position="1434"/>
    </location>
</feature>
<dbReference type="Gene3D" id="1.20.1560.10">
    <property type="entry name" value="ABC transporter type 1, transmembrane domain"/>
    <property type="match status" value="1"/>
</dbReference>
<keyword evidence="9 12" id="KW-0472">Membrane</keyword>
<gene>
    <name evidence="15" type="ordered locus">Psed_4515</name>
</gene>
<keyword evidence="6" id="KW-0547">Nucleotide-binding</keyword>
<evidence type="ECO:0000256" key="12">
    <source>
        <dbReference type="SAM" id="Phobius"/>
    </source>
</evidence>
<accession>F4CZJ8</accession>
<dbReference type="RefSeq" id="WP_013676583.1">
    <property type="nucleotide sequence ID" value="NC_015312.1"/>
</dbReference>
<dbReference type="InterPro" id="IPR027417">
    <property type="entry name" value="P-loop_NTPase"/>
</dbReference>
<dbReference type="InterPro" id="IPR003439">
    <property type="entry name" value="ABC_transporter-like_ATP-bd"/>
</dbReference>
<feature type="compositionally biased region" description="Basic and acidic residues" evidence="11">
    <location>
        <begin position="1240"/>
        <end position="1256"/>
    </location>
</feature>
<dbReference type="FunFam" id="3.40.50.300:FF:000221">
    <property type="entry name" value="Multidrug ABC transporter ATP-binding protein"/>
    <property type="match status" value="1"/>
</dbReference>
<evidence type="ECO:0000256" key="10">
    <source>
        <dbReference type="ARBA" id="ARBA00023455"/>
    </source>
</evidence>
<evidence type="ECO:0000259" key="14">
    <source>
        <dbReference type="PROSITE" id="PS50929"/>
    </source>
</evidence>
<feature type="region of interest" description="Disordered" evidence="11">
    <location>
        <begin position="664"/>
        <end position="739"/>
    </location>
</feature>
<dbReference type="HOGENOM" id="CLU_244458_0_0_11"/>
<evidence type="ECO:0000256" key="1">
    <source>
        <dbReference type="ARBA" id="ARBA00004429"/>
    </source>
</evidence>
<dbReference type="Pfam" id="PF00664">
    <property type="entry name" value="ABC_membrane"/>
    <property type="match status" value="1"/>
</dbReference>
<proteinExistence type="inferred from homology"/>
<feature type="compositionally biased region" description="Low complexity" evidence="11">
    <location>
        <begin position="689"/>
        <end position="724"/>
    </location>
</feature>
<comment type="subcellular location">
    <subcellularLocation>
        <location evidence="1">Cell inner membrane</location>
        <topology evidence="1">Multi-pass membrane protein</topology>
    </subcellularLocation>
</comment>
<dbReference type="PANTHER" id="PTHR43394:SF1">
    <property type="entry name" value="ATP-BINDING CASSETTE SUB-FAMILY B MEMBER 10, MITOCHONDRIAL"/>
    <property type="match status" value="1"/>
</dbReference>
<feature type="compositionally biased region" description="Basic and acidic residues" evidence="11">
    <location>
        <begin position="1131"/>
        <end position="1141"/>
    </location>
</feature>
<dbReference type="InterPro" id="IPR036640">
    <property type="entry name" value="ABC1_TM_sf"/>
</dbReference>
<evidence type="ECO:0000256" key="11">
    <source>
        <dbReference type="SAM" id="MobiDB-lite"/>
    </source>
</evidence>
<dbReference type="EC" id="3.6.3.44" evidence="15"/>
<dbReference type="PROSITE" id="PS50929">
    <property type="entry name" value="ABC_TM1F"/>
    <property type="match status" value="1"/>
</dbReference>
<dbReference type="GO" id="GO:0015421">
    <property type="term" value="F:ABC-type oligopeptide transporter activity"/>
    <property type="evidence" value="ECO:0007669"/>
    <property type="project" value="TreeGrafter"/>
</dbReference>
<dbReference type="eggNOG" id="COG1132">
    <property type="taxonomic scope" value="Bacteria"/>
</dbReference>
<feature type="compositionally biased region" description="Gly residues" evidence="11">
    <location>
        <begin position="982"/>
        <end position="991"/>
    </location>
</feature>
<evidence type="ECO:0000256" key="9">
    <source>
        <dbReference type="ARBA" id="ARBA00023136"/>
    </source>
</evidence>
<feature type="compositionally biased region" description="Low complexity" evidence="11">
    <location>
        <begin position="1302"/>
        <end position="1316"/>
    </location>
</feature>
<reference evidence="15 16" key="1">
    <citation type="journal article" date="2011" name="J. Bacteriol.">
        <title>Genome sequence of the 1,4-dioxane-degrading Pseudonocardia dioxanivorans strain CB1190.</title>
        <authorList>
            <person name="Sales C.M."/>
            <person name="Mahendra S."/>
            <person name="Grostern A."/>
            <person name="Parales R.E."/>
            <person name="Goodwin L.A."/>
            <person name="Woyke T."/>
            <person name="Nolan M."/>
            <person name="Lapidus A."/>
            <person name="Chertkov O."/>
            <person name="Ovchinnikova G."/>
            <person name="Sczyrba A."/>
            <person name="Alvarez-Cohen L."/>
        </authorList>
    </citation>
    <scope>NUCLEOTIDE SEQUENCE [LARGE SCALE GENOMIC DNA]</scope>
    <source>
        <strain evidence="16">ATCC 55486 / DSM 44775 / JCM 13855 / CB1190</strain>
    </source>
</reference>
<dbReference type="STRING" id="675635.Psed_4515"/>
<dbReference type="SUPFAM" id="SSF90123">
    <property type="entry name" value="ABC transporter transmembrane region"/>
    <property type="match status" value="1"/>
</dbReference>
<feature type="compositionally biased region" description="Basic and acidic residues" evidence="11">
    <location>
        <begin position="1490"/>
        <end position="1533"/>
    </location>
</feature>
<evidence type="ECO:0000256" key="5">
    <source>
        <dbReference type="ARBA" id="ARBA00022692"/>
    </source>
</evidence>
<feature type="compositionally biased region" description="Low complexity" evidence="11">
    <location>
        <begin position="845"/>
        <end position="859"/>
    </location>
</feature>
<feature type="compositionally biased region" description="Basic and acidic residues" evidence="11">
    <location>
        <begin position="1027"/>
        <end position="1040"/>
    </location>
</feature>
<feature type="transmembrane region" description="Helical" evidence="12">
    <location>
        <begin position="328"/>
        <end position="351"/>
    </location>
</feature>
<feature type="compositionally biased region" description="Basic and acidic residues" evidence="11">
    <location>
        <begin position="1324"/>
        <end position="1355"/>
    </location>
</feature>
<keyword evidence="15" id="KW-0378">Hydrolase</keyword>
<dbReference type="PROSITE" id="PS50893">
    <property type="entry name" value="ABC_TRANSPORTER_2"/>
    <property type="match status" value="1"/>
</dbReference>
<feature type="compositionally biased region" description="Basic and acidic residues" evidence="11">
    <location>
        <begin position="1166"/>
        <end position="1193"/>
    </location>
</feature>
<dbReference type="InterPro" id="IPR039421">
    <property type="entry name" value="Type_1_exporter"/>
</dbReference>
<evidence type="ECO:0000259" key="13">
    <source>
        <dbReference type="PROSITE" id="PS50893"/>
    </source>
</evidence>
<evidence type="ECO:0000256" key="7">
    <source>
        <dbReference type="ARBA" id="ARBA00022840"/>
    </source>
</evidence>
<evidence type="ECO:0000256" key="3">
    <source>
        <dbReference type="ARBA" id="ARBA00022475"/>
    </source>
</evidence>
<feature type="region of interest" description="Disordered" evidence="11">
    <location>
        <begin position="816"/>
        <end position="1537"/>
    </location>
</feature>
<evidence type="ECO:0000256" key="2">
    <source>
        <dbReference type="ARBA" id="ARBA00022448"/>
    </source>
</evidence>
<dbReference type="InterPro" id="IPR003593">
    <property type="entry name" value="AAA+_ATPase"/>
</dbReference>
<keyword evidence="3" id="KW-1003">Cell membrane</keyword>
<evidence type="ECO:0000313" key="16">
    <source>
        <dbReference type="Proteomes" id="UP000007809"/>
    </source>
</evidence>
<evidence type="ECO:0000256" key="4">
    <source>
        <dbReference type="ARBA" id="ARBA00022519"/>
    </source>
</evidence>
<name>F4CZJ8_PSEUX</name>
<protein>
    <submittedName>
        <fullName evidence="15">Xenobiotic-transporting ATPase</fullName>
        <ecNumber evidence="15">3.6.3.44</ecNumber>
    </submittedName>
</protein>
<dbReference type="CDD" id="cd18564">
    <property type="entry name" value="ABC_6TM_exporter_like"/>
    <property type="match status" value="1"/>
</dbReference>
<dbReference type="PANTHER" id="PTHR43394">
    <property type="entry name" value="ATP-DEPENDENT PERMEASE MDL1, MITOCHONDRIAL"/>
    <property type="match status" value="1"/>
</dbReference>
<feature type="compositionally biased region" description="Low complexity" evidence="11">
    <location>
        <begin position="1012"/>
        <end position="1026"/>
    </location>
</feature>
<dbReference type="Gene3D" id="3.40.50.300">
    <property type="entry name" value="P-loop containing nucleotide triphosphate hydrolases"/>
    <property type="match status" value="1"/>
</dbReference>
<feature type="region of interest" description="Disordered" evidence="11">
    <location>
        <begin position="1549"/>
        <end position="1596"/>
    </location>
</feature>
<keyword evidence="4" id="KW-0997">Cell inner membrane</keyword>
<evidence type="ECO:0000256" key="6">
    <source>
        <dbReference type="ARBA" id="ARBA00022741"/>
    </source>
</evidence>
<feature type="transmembrane region" description="Helical" evidence="12">
    <location>
        <begin position="107"/>
        <end position="130"/>
    </location>
</feature>
<keyword evidence="7" id="KW-0067">ATP-binding</keyword>
<dbReference type="Pfam" id="PF00005">
    <property type="entry name" value="ABC_tran"/>
    <property type="match status" value="1"/>
</dbReference>
<feature type="compositionally biased region" description="Basic and acidic residues" evidence="11">
    <location>
        <begin position="1083"/>
        <end position="1122"/>
    </location>
</feature>
<feature type="compositionally biased region" description="Basic and acidic residues" evidence="11">
    <location>
        <begin position="1368"/>
        <end position="1394"/>
    </location>
</feature>
<feature type="transmembrane region" description="Helical" evidence="12">
    <location>
        <begin position="142"/>
        <end position="163"/>
    </location>
</feature>
<dbReference type="InterPro" id="IPR011527">
    <property type="entry name" value="ABC1_TM_dom"/>
</dbReference>
<comment type="similarity">
    <text evidence="10">Belongs to the ABC transporter superfamily. Siderophore-Fe(3+) uptake transporter (SIUT) (TC 3.A.1.21) family.</text>
</comment>